<gene>
    <name evidence="1" type="ORF">WJX75_005834</name>
</gene>
<evidence type="ECO:0000313" key="1">
    <source>
        <dbReference type="EMBL" id="KAK9902785.1"/>
    </source>
</evidence>
<evidence type="ECO:0000313" key="2">
    <source>
        <dbReference type="Proteomes" id="UP001491310"/>
    </source>
</evidence>
<reference evidence="1 2" key="1">
    <citation type="journal article" date="2024" name="Nat. Commun.">
        <title>Phylogenomics reveals the evolutionary origins of lichenization in chlorophyte algae.</title>
        <authorList>
            <person name="Puginier C."/>
            <person name="Libourel C."/>
            <person name="Otte J."/>
            <person name="Skaloud P."/>
            <person name="Haon M."/>
            <person name="Grisel S."/>
            <person name="Petersen M."/>
            <person name="Berrin J.G."/>
            <person name="Delaux P.M."/>
            <person name="Dal Grande F."/>
            <person name="Keller J."/>
        </authorList>
    </citation>
    <scope>NUCLEOTIDE SEQUENCE [LARGE SCALE GENOMIC DNA]</scope>
    <source>
        <strain evidence="1 2">SAG 216-7</strain>
    </source>
</reference>
<proteinExistence type="predicted"/>
<organism evidence="1 2">
    <name type="scientific">Coccomyxa subellipsoidea</name>
    <dbReference type="NCBI Taxonomy" id="248742"/>
    <lineage>
        <taxon>Eukaryota</taxon>
        <taxon>Viridiplantae</taxon>
        <taxon>Chlorophyta</taxon>
        <taxon>core chlorophytes</taxon>
        <taxon>Trebouxiophyceae</taxon>
        <taxon>Trebouxiophyceae incertae sedis</taxon>
        <taxon>Coccomyxaceae</taxon>
        <taxon>Coccomyxa</taxon>
    </lineage>
</organism>
<keyword evidence="2" id="KW-1185">Reference proteome</keyword>
<name>A0ABR2YD79_9CHLO</name>
<dbReference type="EMBL" id="JALJOT010000015">
    <property type="protein sequence ID" value="KAK9902785.1"/>
    <property type="molecule type" value="Genomic_DNA"/>
</dbReference>
<comment type="caution">
    <text evidence="1">The sequence shown here is derived from an EMBL/GenBank/DDBJ whole genome shotgun (WGS) entry which is preliminary data.</text>
</comment>
<sequence>MFGDGAGRRVCAYDDGGSDIVGSGNASVTISGAVQPFWPVNETGLSLPECSLFGPIGPNAASINPDRTCSTKGACYTCKNSSWALVDLGSPECPNCANCVCTTISLVVNGDGTVAESNSTSNAGSSTTFNCSGGATCSRDSRNNSLIIDI</sequence>
<dbReference type="Proteomes" id="UP001491310">
    <property type="component" value="Unassembled WGS sequence"/>
</dbReference>
<accession>A0ABR2YD79</accession>
<protein>
    <recommendedName>
        <fullName evidence="3">Expansin-like EG45 domain-containing protein</fullName>
    </recommendedName>
</protein>
<evidence type="ECO:0008006" key="3">
    <source>
        <dbReference type="Google" id="ProtNLM"/>
    </source>
</evidence>